<sequence length="465" mass="52120">MEFTNHLPHPSSSIRLFFHMLRTTIFGEEKGSPNLEDYDVDPASGFFPPTPLPRLTGEFEHWESALDDAEGCLSLGEDTRAAAKARRVNGEVWRYRIRSFPVLDTTELKNDIRRVQRAHMVLAFLVNFYAHSYPPLEACTPIHIPACLAMPLVQVSQFLGMAPVLTFADTVLWNAIPTNPALPLSANNMSLVHTFTNTETERGFHMMSARAELRGVEMLRIIDSYVHGPNVTDLHSISKTTKDLIRLAAVVQDFTEIIQSIRNSVDPYQLFWDVRPWFRGSGSDPASPKWIYDGVVDSDKLDLDGPSAGQSTVMHALDVFLDVDHKLQQKRSPGPSEENRRADKGFMERMRRYMPGSHQRYLADLAKIPTPVRTLAMDSVVVREAYDSAVLALKGFRDTHIRVVCLYIVSMSTSTPPGTVEESQEREKARVRNKSGPIRGTGGNEVSTLLKAGRDATSRTLLSKK</sequence>
<evidence type="ECO:0000313" key="1">
    <source>
        <dbReference type="EMBL" id="KAI0064706.1"/>
    </source>
</evidence>
<proteinExistence type="predicted"/>
<dbReference type="Proteomes" id="UP000814140">
    <property type="component" value="Unassembled WGS sequence"/>
</dbReference>
<evidence type="ECO:0000313" key="2">
    <source>
        <dbReference type="Proteomes" id="UP000814140"/>
    </source>
</evidence>
<name>A0ACB8T960_9AGAM</name>
<reference evidence="1" key="2">
    <citation type="journal article" date="2022" name="New Phytol.">
        <title>Evolutionary transition to the ectomycorrhizal habit in the genomes of a hyperdiverse lineage of mushroom-forming fungi.</title>
        <authorList>
            <person name="Looney B."/>
            <person name="Miyauchi S."/>
            <person name="Morin E."/>
            <person name="Drula E."/>
            <person name="Courty P.E."/>
            <person name="Kohler A."/>
            <person name="Kuo A."/>
            <person name="LaButti K."/>
            <person name="Pangilinan J."/>
            <person name="Lipzen A."/>
            <person name="Riley R."/>
            <person name="Andreopoulos W."/>
            <person name="He G."/>
            <person name="Johnson J."/>
            <person name="Nolan M."/>
            <person name="Tritt A."/>
            <person name="Barry K.W."/>
            <person name="Grigoriev I.V."/>
            <person name="Nagy L.G."/>
            <person name="Hibbett D."/>
            <person name="Henrissat B."/>
            <person name="Matheny P.B."/>
            <person name="Labbe J."/>
            <person name="Martin F.M."/>
        </authorList>
    </citation>
    <scope>NUCLEOTIDE SEQUENCE</scope>
    <source>
        <strain evidence="1">HHB10654</strain>
    </source>
</reference>
<protein>
    <submittedName>
        <fullName evidence="1">Indoleamine 2,3-dioxygenase</fullName>
    </submittedName>
</protein>
<organism evidence="1 2">
    <name type="scientific">Artomyces pyxidatus</name>
    <dbReference type="NCBI Taxonomy" id="48021"/>
    <lineage>
        <taxon>Eukaryota</taxon>
        <taxon>Fungi</taxon>
        <taxon>Dikarya</taxon>
        <taxon>Basidiomycota</taxon>
        <taxon>Agaricomycotina</taxon>
        <taxon>Agaricomycetes</taxon>
        <taxon>Russulales</taxon>
        <taxon>Auriscalpiaceae</taxon>
        <taxon>Artomyces</taxon>
    </lineage>
</organism>
<dbReference type="EMBL" id="MU277198">
    <property type="protein sequence ID" value="KAI0064706.1"/>
    <property type="molecule type" value="Genomic_DNA"/>
</dbReference>
<reference evidence="1" key="1">
    <citation type="submission" date="2021-03" db="EMBL/GenBank/DDBJ databases">
        <authorList>
            <consortium name="DOE Joint Genome Institute"/>
            <person name="Ahrendt S."/>
            <person name="Looney B.P."/>
            <person name="Miyauchi S."/>
            <person name="Morin E."/>
            <person name="Drula E."/>
            <person name="Courty P.E."/>
            <person name="Chicoki N."/>
            <person name="Fauchery L."/>
            <person name="Kohler A."/>
            <person name="Kuo A."/>
            <person name="Labutti K."/>
            <person name="Pangilinan J."/>
            <person name="Lipzen A."/>
            <person name="Riley R."/>
            <person name="Andreopoulos W."/>
            <person name="He G."/>
            <person name="Johnson J."/>
            <person name="Barry K.W."/>
            <person name="Grigoriev I.V."/>
            <person name="Nagy L."/>
            <person name="Hibbett D."/>
            <person name="Henrissat B."/>
            <person name="Matheny P.B."/>
            <person name="Labbe J."/>
            <person name="Martin F."/>
        </authorList>
    </citation>
    <scope>NUCLEOTIDE SEQUENCE</scope>
    <source>
        <strain evidence="1">HHB10654</strain>
    </source>
</reference>
<accession>A0ACB8T960</accession>
<keyword evidence="2" id="KW-1185">Reference proteome</keyword>
<gene>
    <name evidence="1" type="ORF">BV25DRAFT_1989954</name>
</gene>
<comment type="caution">
    <text evidence="1">The sequence shown here is derived from an EMBL/GenBank/DDBJ whole genome shotgun (WGS) entry which is preliminary data.</text>
</comment>